<reference evidence="3" key="1">
    <citation type="journal article" date="2019" name="Int. J. Syst. Evol. Microbiol.">
        <title>The Global Catalogue of Microorganisms (GCM) 10K type strain sequencing project: providing services to taxonomists for standard genome sequencing and annotation.</title>
        <authorList>
            <consortium name="The Broad Institute Genomics Platform"/>
            <consortium name="The Broad Institute Genome Sequencing Center for Infectious Disease"/>
            <person name="Wu L."/>
            <person name="Ma J."/>
        </authorList>
    </citation>
    <scope>NUCLEOTIDE SEQUENCE [LARGE SCALE GENOMIC DNA]</scope>
    <source>
        <strain evidence="3">CGMCC 4.7643</strain>
    </source>
</reference>
<evidence type="ECO:0000313" key="3">
    <source>
        <dbReference type="Proteomes" id="UP001597419"/>
    </source>
</evidence>
<comment type="caution">
    <text evidence="2">The sequence shown here is derived from an EMBL/GenBank/DDBJ whole genome shotgun (WGS) entry which is preliminary data.</text>
</comment>
<dbReference type="RefSeq" id="WP_345407888.1">
    <property type="nucleotide sequence ID" value="NZ_BAABHG010000024.1"/>
</dbReference>
<gene>
    <name evidence="2" type="ORF">ACFSYJ_42400</name>
</gene>
<proteinExistence type="predicted"/>
<organism evidence="2 3">
    <name type="scientific">Amycolatopsis samaneae</name>
    <dbReference type="NCBI Taxonomy" id="664691"/>
    <lineage>
        <taxon>Bacteria</taxon>
        <taxon>Bacillati</taxon>
        <taxon>Actinomycetota</taxon>
        <taxon>Actinomycetes</taxon>
        <taxon>Pseudonocardiales</taxon>
        <taxon>Pseudonocardiaceae</taxon>
        <taxon>Amycolatopsis</taxon>
    </lineage>
</organism>
<name>A0ABW5GXR9_9PSEU</name>
<keyword evidence="1" id="KW-0472">Membrane</keyword>
<keyword evidence="1" id="KW-1133">Transmembrane helix</keyword>
<keyword evidence="3" id="KW-1185">Reference proteome</keyword>
<keyword evidence="1" id="KW-0812">Transmembrane</keyword>
<feature type="transmembrane region" description="Helical" evidence="1">
    <location>
        <begin position="6"/>
        <end position="26"/>
    </location>
</feature>
<accession>A0ABW5GXR9</accession>
<evidence type="ECO:0000256" key="1">
    <source>
        <dbReference type="SAM" id="Phobius"/>
    </source>
</evidence>
<protein>
    <submittedName>
        <fullName evidence="2">Uncharacterized protein</fullName>
    </submittedName>
</protein>
<dbReference type="Proteomes" id="UP001597419">
    <property type="component" value="Unassembled WGS sequence"/>
</dbReference>
<dbReference type="EMBL" id="JBHUKU010000030">
    <property type="protein sequence ID" value="MFD2465332.1"/>
    <property type="molecule type" value="Genomic_DNA"/>
</dbReference>
<sequence length="45" mass="4782">MTAVWLSLLAETVVVTGIAAALARMARRWRGARREPRGPGSCEGG</sequence>
<evidence type="ECO:0000313" key="2">
    <source>
        <dbReference type="EMBL" id="MFD2465332.1"/>
    </source>
</evidence>